<evidence type="ECO:0000256" key="2">
    <source>
        <dbReference type="ARBA" id="ARBA00061449"/>
    </source>
</evidence>
<dbReference type="InterPro" id="IPR036465">
    <property type="entry name" value="vWFA_dom_sf"/>
</dbReference>
<organism evidence="5 6">
    <name type="scientific">Allorhodopirellula solitaria</name>
    <dbReference type="NCBI Taxonomy" id="2527987"/>
    <lineage>
        <taxon>Bacteria</taxon>
        <taxon>Pseudomonadati</taxon>
        <taxon>Planctomycetota</taxon>
        <taxon>Planctomycetia</taxon>
        <taxon>Pirellulales</taxon>
        <taxon>Pirellulaceae</taxon>
        <taxon>Allorhodopirellula</taxon>
    </lineage>
</organism>
<dbReference type="PROSITE" id="PS50234">
    <property type="entry name" value="VWFA"/>
    <property type="match status" value="1"/>
</dbReference>
<comment type="similarity">
    <text evidence="2">Belongs to the Integrator subunit 14 family.</text>
</comment>
<dbReference type="RefSeq" id="WP_246112808.1">
    <property type="nucleotide sequence ID" value="NZ_SJPK01000007.1"/>
</dbReference>
<feature type="transmembrane region" description="Helical" evidence="3">
    <location>
        <begin position="74"/>
        <end position="91"/>
    </location>
</feature>
<evidence type="ECO:0000256" key="3">
    <source>
        <dbReference type="SAM" id="Phobius"/>
    </source>
</evidence>
<dbReference type="Proteomes" id="UP000318053">
    <property type="component" value="Unassembled WGS sequence"/>
</dbReference>
<protein>
    <recommendedName>
        <fullName evidence="1">Integrator complex subunit 14</fullName>
    </recommendedName>
</protein>
<evidence type="ECO:0000313" key="6">
    <source>
        <dbReference type="Proteomes" id="UP000318053"/>
    </source>
</evidence>
<comment type="caution">
    <text evidence="5">The sequence shown here is derived from an EMBL/GenBank/DDBJ whole genome shotgun (WGS) entry which is preliminary data.</text>
</comment>
<dbReference type="InterPro" id="IPR002035">
    <property type="entry name" value="VWF_A"/>
</dbReference>
<feature type="transmembrane region" description="Helical" evidence="3">
    <location>
        <begin position="20"/>
        <end position="39"/>
    </location>
</feature>
<name>A0A5C5XPS7_9BACT</name>
<dbReference type="SUPFAM" id="SSF53300">
    <property type="entry name" value="vWA-like"/>
    <property type="match status" value="1"/>
</dbReference>
<keyword evidence="3" id="KW-0472">Membrane</keyword>
<keyword evidence="3" id="KW-0812">Transmembrane</keyword>
<keyword evidence="6" id="KW-1185">Reference proteome</keyword>
<feature type="domain" description="VWFA" evidence="4">
    <location>
        <begin position="104"/>
        <end position="304"/>
    </location>
</feature>
<dbReference type="Gene3D" id="2.60.40.10">
    <property type="entry name" value="Immunoglobulins"/>
    <property type="match status" value="1"/>
</dbReference>
<proteinExistence type="inferred from homology"/>
<dbReference type="AlphaFoldDB" id="A0A5C5XPS7"/>
<evidence type="ECO:0000313" key="5">
    <source>
        <dbReference type="EMBL" id="TWT65177.1"/>
    </source>
</evidence>
<dbReference type="PANTHER" id="PTHR13532:SF3">
    <property type="entry name" value="INTEGRATOR COMPLEX SUBUNIT 14"/>
    <property type="match status" value="1"/>
</dbReference>
<dbReference type="PANTHER" id="PTHR13532">
    <property type="match status" value="1"/>
</dbReference>
<dbReference type="Pfam" id="PF13519">
    <property type="entry name" value="VWA_2"/>
    <property type="match status" value="1"/>
</dbReference>
<sequence>MTTIPSHLAALSWIPALTGVWPWVVLAAVPVGIILMYFLKLRRESVEVPSTYLWSRTIEDLHVNSLLQRLRNSILLLLQLLAVLLAAVALFRPGIRGETSSLGRIVFLLDTSASMQAPAVETPEGPSQSRFEQARDRIGERIEAMQDHESAMLITFSDRAEVMQAFTSDRARLRDALSRCTVTNRPTDILAALRAADGLANPRRVSATDDDDESAAEAMPAELQIYSDGHFPNAADFPLGNLKPVYHAVGSPQTQNLAITSFSATRGLQDATDVEVFATVVNTGDQPLDTDASLLLEGRLVDATEISLAPGEQTGLSFTVEAPEAVRLRFTLDIQDDLTLDNTAYAALTPSGLVSVLVVTTGNRPLELALTTEKAKRIASCEFVSPDYLTTETFRKRAATGNDDLMIFDRCQPPNLPATNTFTIGDLPSDDWQWTTPASSLTLIDIDRSHPLLRYLEMYSLLVFSGRGIEGPEGTTTLVESDLGTVMAMAPRGGYRDLVLGFALVTEDSSGTTQANTNWYAERSWPVFLLNVLRNLAGAAASSAAPSYRPGETVPVRIESVIREVALIRSGAEDQDTPLEEFSVGEGGNLEVVQTSLPGNYQLVGADGSRTGGQEHVVDRFAINLFDSQESHLSTKSDVELGFANVSATSAGIESRHEYWRLLLMLALAVLLGEWWLYSRRVN</sequence>
<gene>
    <name evidence="5" type="ORF">CA85_30850</name>
</gene>
<dbReference type="Pfam" id="PF07584">
    <property type="entry name" value="BatA"/>
    <property type="match status" value="1"/>
</dbReference>
<accession>A0A5C5XPS7</accession>
<keyword evidence="3" id="KW-1133">Transmembrane helix</keyword>
<dbReference type="SMART" id="SM00327">
    <property type="entry name" value="VWA"/>
    <property type="match status" value="1"/>
</dbReference>
<reference evidence="5 6" key="1">
    <citation type="submission" date="2019-02" db="EMBL/GenBank/DDBJ databases">
        <title>Deep-cultivation of Planctomycetes and their phenomic and genomic characterization uncovers novel biology.</title>
        <authorList>
            <person name="Wiegand S."/>
            <person name="Jogler M."/>
            <person name="Boedeker C."/>
            <person name="Pinto D."/>
            <person name="Vollmers J."/>
            <person name="Rivas-Marin E."/>
            <person name="Kohn T."/>
            <person name="Peeters S.H."/>
            <person name="Heuer A."/>
            <person name="Rast P."/>
            <person name="Oberbeckmann S."/>
            <person name="Bunk B."/>
            <person name="Jeske O."/>
            <person name="Meyerdierks A."/>
            <person name="Storesund J.E."/>
            <person name="Kallscheuer N."/>
            <person name="Luecker S."/>
            <person name="Lage O.M."/>
            <person name="Pohl T."/>
            <person name="Merkel B.J."/>
            <person name="Hornburger P."/>
            <person name="Mueller R.-W."/>
            <person name="Bruemmer F."/>
            <person name="Labrenz M."/>
            <person name="Spormann A.M."/>
            <person name="Op Den Camp H."/>
            <person name="Overmann J."/>
            <person name="Amann R."/>
            <person name="Jetten M.S.M."/>
            <person name="Mascher T."/>
            <person name="Medema M.H."/>
            <person name="Devos D.P."/>
            <person name="Kaster A.-K."/>
            <person name="Ovreas L."/>
            <person name="Rohde M."/>
            <person name="Galperin M.Y."/>
            <person name="Jogler C."/>
        </authorList>
    </citation>
    <scope>NUCLEOTIDE SEQUENCE [LARGE SCALE GENOMIC DNA]</scope>
    <source>
        <strain evidence="5 6">CA85</strain>
    </source>
</reference>
<dbReference type="Gene3D" id="3.40.50.410">
    <property type="entry name" value="von Willebrand factor, type A domain"/>
    <property type="match status" value="1"/>
</dbReference>
<dbReference type="InterPro" id="IPR024163">
    <property type="entry name" value="Aerotolerance_reg_N"/>
</dbReference>
<dbReference type="EMBL" id="SJPK01000007">
    <property type="protein sequence ID" value="TWT65177.1"/>
    <property type="molecule type" value="Genomic_DNA"/>
</dbReference>
<feature type="transmembrane region" description="Helical" evidence="3">
    <location>
        <begin position="659"/>
        <end position="678"/>
    </location>
</feature>
<dbReference type="InterPro" id="IPR013783">
    <property type="entry name" value="Ig-like_fold"/>
</dbReference>
<dbReference type="InterPro" id="IPR039841">
    <property type="entry name" value="INTS14"/>
</dbReference>
<evidence type="ECO:0000256" key="1">
    <source>
        <dbReference type="ARBA" id="ARBA00016816"/>
    </source>
</evidence>
<evidence type="ECO:0000259" key="4">
    <source>
        <dbReference type="PROSITE" id="PS50234"/>
    </source>
</evidence>